<organism>
    <name type="scientific">Serpula lacrymans var. lacrymans (strain S7.9)</name>
    <name type="common">Dry rot fungus</name>
    <dbReference type="NCBI Taxonomy" id="578457"/>
    <lineage>
        <taxon>Eukaryota</taxon>
        <taxon>Fungi</taxon>
        <taxon>Dikarya</taxon>
        <taxon>Basidiomycota</taxon>
        <taxon>Agaricomycotina</taxon>
        <taxon>Agaricomycetes</taxon>
        <taxon>Agaricomycetidae</taxon>
        <taxon>Boletales</taxon>
        <taxon>Coniophorineae</taxon>
        <taxon>Serpulaceae</taxon>
        <taxon>Serpula</taxon>
    </lineage>
</organism>
<dbReference type="RefSeq" id="XP_007319862.1">
    <property type="nucleotide sequence ID" value="XM_007319800.1"/>
</dbReference>
<dbReference type="GeneID" id="18815190"/>
<reference evidence="2" key="1">
    <citation type="submission" date="2011-04" db="EMBL/GenBank/DDBJ databases">
        <title>Evolution of plant cell wall degrading machinery underlies the functional diversity of forest fungi.</title>
        <authorList>
            <consortium name="US DOE Joint Genome Institute (JGI-PGF)"/>
            <person name="Eastwood D.C."/>
            <person name="Floudas D."/>
            <person name="Binder M."/>
            <person name="Majcherczyk A."/>
            <person name="Schneider P."/>
            <person name="Aerts A."/>
            <person name="Asiegbu F.O."/>
            <person name="Baker S.E."/>
            <person name="Barry K."/>
            <person name="Bendiksby M."/>
            <person name="Blumentritt M."/>
            <person name="Coutinho P.M."/>
            <person name="Cullen D."/>
            <person name="Cullen D."/>
            <person name="Gathman A."/>
            <person name="Goodell B."/>
            <person name="Henrissat B."/>
            <person name="Ihrmark K."/>
            <person name="Kauserud H."/>
            <person name="Kohler A."/>
            <person name="LaButti K."/>
            <person name="Lapidus A."/>
            <person name="Lavin J.L."/>
            <person name="Lee Y.-H."/>
            <person name="Lindquist E."/>
            <person name="Lilly W."/>
            <person name="Lucas S."/>
            <person name="Morin E."/>
            <person name="Murat C."/>
            <person name="Oguiza J.A."/>
            <person name="Park J."/>
            <person name="Pisabarro A.G."/>
            <person name="Riley R."/>
            <person name="Rosling A."/>
            <person name="Salamov A."/>
            <person name="Schmidt O."/>
            <person name="Schmutz J."/>
            <person name="Skrede I."/>
            <person name="Stenlid J."/>
            <person name="Wiebenga A."/>
            <person name="Xie X."/>
            <person name="Kues U."/>
            <person name="Hibbett D.S."/>
            <person name="Hoffmeister D."/>
            <person name="Hogberg N."/>
            <person name="Martin F."/>
            <person name="Grigoriev I.V."/>
            <person name="Watkinson S.C."/>
        </authorList>
    </citation>
    <scope>NUCLEOTIDE SEQUENCE</scope>
    <source>
        <strain evidence="2">S7.9</strain>
    </source>
</reference>
<dbReference type="AlphaFoldDB" id="F8P033"/>
<dbReference type="OrthoDB" id="3265672at2759"/>
<protein>
    <recommendedName>
        <fullName evidence="3">HTH CENPB-type domain-containing protein</fullName>
    </recommendedName>
</protein>
<dbReference type="KEGG" id="sla:SERLADRAFT_439407"/>
<evidence type="ECO:0008006" key="3">
    <source>
        <dbReference type="Google" id="ProtNLM"/>
    </source>
</evidence>
<feature type="region of interest" description="Disordered" evidence="1">
    <location>
        <begin position="1"/>
        <end position="22"/>
    </location>
</feature>
<name>F8P033_SERL9</name>
<evidence type="ECO:0000313" key="2">
    <source>
        <dbReference type="EMBL" id="EGO24100.1"/>
    </source>
</evidence>
<proteinExistence type="predicted"/>
<evidence type="ECO:0000256" key="1">
    <source>
        <dbReference type="SAM" id="MobiDB-lite"/>
    </source>
</evidence>
<gene>
    <name evidence="2" type="ORF">SERLADRAFT_439407</name>
</gene>
<feature type="compositionally biased region" description="Basic residues" evidence="1">
    <location>
        <begin position="1"/>
        <end position="13"/>
    </location>
</feature>
<accession>F8P033</accession>
<dbReference type="Proteomes" id="UP000008064">
    <property type="component" value="Unassembled WGS sequence"/>
</dbReference>
<dbReference type="HOGENOM" id="CLU_1661854_0_0_1"/>
<dbReference type="EMBL" id="GL945435">
    <property type="protein sequence ID" value="EGO24100.1"/>
    <property type="molecule type" value="Genomic_DNA"/>
</dbReference>
<sequence length="159" mass="18211">MPPIWTRRHRHHALTSQQPPASDVVDLEEQIQATCKATSTGAVKNLKAACRDLEILRHYYTALRRYNGKALPSREAHIQQQHLSQAQEGVLLEYIEFLGNTGHPLCKQTVAPYIYNLCSKYPSEKWIRCFLKRNEAQIAARWSSTLDPMRAQALNFPVV</sequence>